<dbReference type="RefSeq" id="WP_090134724.1">
    <property type="nucleotide sequence ID" value="NZ_FMBC01000010.1"/>
</dbReference>
<feature type="coiled-coil region" evidence="5">
    <location>
        <begin position="27"/>
        <end position="58"/>
    </location>
</feature>
<dbReference type="Pfam" id="PF00691">
    <property type="entry name" value="OmpA"/>
    <property type="match status" value="1"/>
</dbReference>
<dbReference type="Proteomes" id="UP000198515">
    <property type="component" value="Unassembled WGS sequence"/>
</dbReference>
<feature type="transmembrane region" description="Helical" evidence="6">
    <location>
        <begin position="432"/>
        <end position="451"/>
    </location>
</feature>
<dbReference type="PANTHER" id="PTHR30329:SF21">
    <property type="entry name" value="LIPOPROTEIN YIAD-RELATED"/>
    <property type="match status" value="1"/>
</dbReference>
<dbReference type="PROSITE" id="PS51123">
    <property type="entry name" value="OMPA_2"/>
    <property type="match status" value="1"/>
</dbReference>
<dbReference type="InterPro" id="IPR050330">
    <property type="entry name" value="Bact_OuterMem_StrucFunc"/>
</dbReference>
<evidence type="ECO:0000313" key="8">
    <source>
        <dbReference type="EMBL" id="SCC14286.1"/>
    </source>
</evidence>
<dbReference type="InterPro" id="IPR036737">
    <property type="entry name" value="OmpA-like_sf"/>
</dbReference>
<evidence type="ECO:0000256" key="4">
    <source>
        <dbReference type="PROSITE-ProRule" id="PRU00473"/>
    </source>
</evidence>
<keyword evidence="3" id="KW-0998">Cell outer membrane</keyword>
<dbReference type="Gene3D" id="3.30.1330.60">
    <property type="entry name" value="OmpA-like domain"/>
    <property type="match status" value="1"/>
</dbReference>
<dbReference type="PANTHER" id="PTHR30329">
    <property type="entry name" value="STATOR ELEMENT OF FLAGELLAR MOTOR COMPLEX"/>
    <property type="match status" value="1"/>
</dbReference>
<accession>A0A1C4C580</accession>
<gene>
    <name evidence="8" type="ORF">GA0061070_101020</name>
</gene>
<evidence type="ECO:0000256" key="1">
    <source>
        <dbReference type="ARBA" id="ARBA00004442"/>
    </source>
</evidence>
<dbReference type="SUPFAM" id="SSF103088">
    <property type="entry name" value="OmpA-like"/>
    <property type="match status" value="1"/>
</dbReference>
<dbReference type="OrthoDB" id="345640at2"/>
<dbReference type="AlphaFoldDB" id="A0A1C4C580"/>
<reference evidence="9" key="1">
    <citation type="submission" date="2016-08" db="EMBL/GenBank/DDBJ databases">
        <authorList>
            <person name="Varghese N."/>
            <person name="Submissions Spin"/>
        </authorList>
    </citation>
    <scope>NUCLEOTIDE SEQUENCE [LARGE SCALE GENOMIC DNA]</scope>
    <source>
        <strain evidence="9">REICA_142</strain>
    </source>
</reference>
<dbReference type="InterPro" id="IPR006664">
    <property type="entry name" value="OMP_bac"/>
</dbReference>
<dbReference type="InterPro" id="IPR038522">
    <property type="entry name" value="T4/T6SS_DotU_sf"/>
</dbReference>
<keyword evidence="6" id="KW-1133">Transmembrane helix</keyword>
<protein>
    <submittedName>
        <fullName evidence="8">Outer membrane protein OmpA</fullName>
    </submittedName>
</protein>
<name>A0A1C4C580_9ENTR</name>
<dbReference type="Gene3D" id="1.25.40.590">
    <property type="entry name" value="Type IV / VI secretion system, DotU"/>
    <property type="match status" value="1"/>
</dbReference>
<sequence>MVKSENFFCRLIGIDTLIAFDGIIPSAADFQLRLISLIEQLNKALQEENQTAEESEALCRLLCGYFDKRLMTNQKDNALSWQRYSLMHYFYGHNQNQADSDFISQIAALLRTDSSLMFRYARKMLTLLKQVEGETDALASLSATCAPRTWLARVEAEPEPEADYFDTPATTPRLMVLIIGPFAQKWFHHANLSTTDNGHIIWMVAEHATTLANRLAHKEETHPSMAVVTLFPILADGVENSTVLTEQLTSWQFVFSSIRLSRRLPCIPVFYTRLSQQRHSHDPDRAIWTSSLMMPPYGQLTLESCFRQLVDKLNAHDDGQDLYAIQRYALGSTFIAWLAESRLMNVLQTLLANTPLNLAGVMLADYGRGFIRHGAWSQWLSERYGILPALSTSIAMPPLPSLPLPPQPEIVVWQEPEPLNAPAPHRSSLRPVTIGLLFLFACLVGGFFYYARYNIKEIREQVRQISPLGEIFTTPMSNQNVSLFALENTVPLFENGSSNLMSDSEKTLLDIIPAIKRSPEKMFLIIGHSDNTGSSATNLALSTERAQVIKNWLVEHTGLPAERFITEGVGDTRPIANNDTKEGRAQNRRVEIIPLSR</sequence>
<dbReference type="GO" id="GO:0009279">
    <property type="term" value="C:cell outer membrane"/>
    <property type="evidence" value="ECO:0007669"/>
    <property type="project" value="UniProtKB-SubCell"/>
</dbReference>
<keyword evidence="6" id="KW-0812">Transmembrane</keyword>
<dbReference type="EMBL" id="FMBC01000010">
    <property type="protein sequence ID" value="SCC14286.1"/>
    <property type="molecule type" value="Genomic_DNA"/>
</dbReference>
<dbReference type="InterPro" id="IPR006665">
    <property type="entry name" value="OmpA-like"/>
</dbReference>
<evidence type="ECO:0000313" key="9">
    <source>
        <dbReference type="Proteomes" id="UP000198515"/>
    </source>
</evidence>
<comment type="subcellular location">
    <subcellularLocation>
        <location evidence="1">Cell outer membrane</location>
    </subcellularLocation>
</comment>
<keyword evidence="5" id="KW-0175">Coiled coil</keyword>
<evidence type="ECO:0000259" key="7">
    <source>
        <dbReference type="PROSITE" id="PS51123"/>
    </source>
</evidence>
<dbReference type="CDD" id="cd07185">
    <property type="entry name" value="OmpA_C-like"/>
    <property type="match status" value="1"/>
</dbReference>
<proteinExistence type="predicted"/>
<feature type="domain" description="OmpA-like" evidence="7">
    <location>
        <begin position="480"/>
        <end position="597"/>
    </location>
</feature>
<dbReference type="PRINTS" id="PR01021">
    <property type="entry name" value="OMPADOMAIN"/>
</dbReference>
<evidence type="ECO:0000256" key="5">
    <source>
        <dbReference type="SAM" id="Coils"/>
    </source>
</evidence>
<organism evidence="8 9">
    <name type="scientific">Kosakonia oryziphila</name>
    <dbReference type="NCBI Taxonomy" id="1005667"/>
    <lineage>
        <taxon>Bacteria</taxon>
        <taxon>Pseudomonadati</taxon>
        <taxon>Pseudomonadota</taxon>
        <taxon>Gammaproteobacteria</taxon>
        <taxon>Enterobacterales</taxon>
        <taxon>Enterobacteriaceae</taxon>
        <taxon>Kosakonia</taxon>
    </lineage>
</organism>
<keyword evidence="9" id="KW-1185">Reference proteome</keyword>
<evidence type="ECO:0000256" key="2">
    <source>
        <dbReference type="ARBA" id="ARBA00023136"/>
    </source>
</evidence>
<evidence type="ECO:0000256" key="6">
    <source>
        <dbReference type="SAM" id="Phobius"/>
    </source>
</evidence>
<keyword evidence="2 4" id="KW-0472">Membrane</keyword>
<evidence type="ECO:0000256" key="3">
    <source>
        <dbReference type="ARBA" id="ARBA00023237"/>
    </source>
</evidence>